<evidence type="ECO:0000259" key="11">
    <source>
        <dbReference type="PROSITE" id="PS50893"/>
    </source>
</evidence>
<dbReference type="PANTHER" id="PTHR42711:SF19">
    <property type="entry name" value="DOXORUBICIN RESISTANCE ATP-BINDING PROTEIN DRRA"/>
    <property type="match status" value="1"/>
</dbReference>
<keyword evidence="6" id="KW-1278">Translocase</keyword>
<name>A0ABS3ID10_9MICO</name>
<evidence type="ECO:0000256" key="2">
    <source>
        <dbReference type="ARBA" id="ARBA00022448"/>
    </source>
</evidence>
<evidence type="ECO:0000313" key="12">
    <source>
        <dbReference type="EMBL" id="MBO0610901.1"/>
    </source>
</evidence>
<dbReference type="SUPFAM" id="SSF52540">
    <property type="entry name" value="P-loop containing nucleoside triphosphate hydrolases"/>
    <property type="match status" value="1"/>
</dbReference>
<evidence type="ECO:0000256" key="10">
    <source>
        <dbReference type="SAM" id="MobiDB-lite"/>
    </source>
</evidence>
<comment type="caution">
    <text evidence="12">The sequence shown here is derived from an EMBL/GenBank/DDBJ whole genome shotgun (WGS) entry which is preliminary data.</text>
</comment>
<keyword evidence="2" id="KW-0813">Transport</keyword>
<feature type="domain" description="ABC transporter" evidence="11">
    <location>
        <begin position="7"/>
        <end position="241"/>
    </location>
</feature>
<feature type="region of interest" description="Disordered" evidence="10">
    <location>
        <begin position="316"/>
        <end position="343"/>
    </location>
</feature>
<keyword evidence="4" id="KW-0547">Nucleotide-binding</keyword>
<sequence>MSPSLAVEAHGLVKHFAGRKTVTKAVDGIDLAITEGTVFGLLGPNGAGKTTVVHMLATLLRPDAGTARVLGHDVVRDADAVRSAVGLTGQYASVDEDLTGTENLLMLARLYGFRPAAARRRVHGLLEAFDLADAGARQVKTYSGGMRRRIDLAASLVLAPRVLFLDEPTTGLDPRSRNQVWDIVRVLVDDGTTVLLTTQYLDEADQLADRIAVIDHGRSIAEGTASELKRSVGEGAVHLRVAEVADRAKAAEITERLLGADVVLGSDPHALSARVPDEGADAVVGLLPALADAGIVVPEFSLGQPSLDEVFLALTGQPLPDDEPGSDGSSAAPGRRETSEAPR</sequence>
<proteinExistence type="inferred from homology"/>
<gene>
    <name evidence="12" type="ORF">J0911_17895</name>
</gene>
<evidence type="ECO:0000256" key="6">
    <source>
        <dbReference type="ARBA" id="ARBA00022967"/>
    </source>
</evidence>
<evidence type="ECO:0000256" key="3">
    <source>
        <dbReference type="ARBA" id="ARBA00022475"/>
    </source>
</evidence>
<dbReference type="RefSeq" id="WP_207276789.1">
    <property type="nucleotide sequence ID" value="NZ_JAFMPK010000047.1"/>
</dbReference>
<dbReference type="Proteomes" id="UP000664617">
    <property type="component" value="Unassembled WGS sequence"/>
</dbReference>
<dbReference type="PROSITE" id="PS50893">
    <property type="entry name" value="ABC_TRANSPORTER_2"/>
    <property type="match status" value="1"/>
</dbReference>
<reference evidence="13" key="1">
    <citation type="submission" date="2023-07" db="EMBL/GenBank/DDBJ databases">
        <title>Myceligenerans salitolerans sp. nov., a halotolerant actinomycete isolated from a salt lake in Xinjiang, China.</title>
        <authorList>
            <person name="Guan T."/>
        </authorList>
    </citation>
    <scope>NUCLEOTIDE SEQUENCE [LARGE SCALE GENOMIC DNA]</scope>
    <source>
        <strain evidence="13">XHU 5031</strain>
    </source>
</reference>
<dbReference type="InterPro" id="IPR050763">
    <property type="entry name" value="ABC_transporter_ATP-binding"/>
</dbReference>
<protein>
    <submittedName>
        <fullName evidence="12">ATP-binding cassette domain-containing protein</fullName>
    </submittedName>
</protein>
<dbReference type="InterPro" id="IPR003593">
    <property type="entry name" value="AAA+_ATPase"/>
</dbReference>
<accession>A0ABS3ID10</accession>
<dbReference type="InterPro" id="IPR017871">
    <property type="entry name" value="ABC_transporter-like_CS"/>
</dbReference>
<keyword evidence="8" id="KW-0046">Antibiotic resistance</keyword>
<dbReference type="InterPro" id="IPR005894">
    <property type="entry name" value="DrrA"/>
</dbReference>
<comment type="similarity">
    <text evidence="9">Belongs to the ABC transporter superfamily. Drug exporter-1 (DrugE1) (TC 3.A.1.105) family.</text>
</comment>
<dbReference type="InterPro" id="IPR003439">
    <property type="entry name" value="ABC_transporter-like_ATP-bd"/>
</dbReference>
<evidence type="ECO:0000256" key="7">
    <source>
        <dbReference type="ARBA" id="ARBA00023136"/>
    </source>
</evidence>
<keyword evidence="13" id="KW-1185">Reference proteome</keyword>
<dbReference type="EMBL" id="JAFMPK010000047">
    <property type="protein sequence ID" value="MBO0610901.1"/>
    <property type="molecule type" value="Genomic_DNA"/>
</dbReference>
<comment type="subcellular location">
    <subcellularLocation>
        <location evidence="1">Cell membrane</location>
        <topology evidence="1">Peripheral membrane protein</topology>
        <orientation evidence="1">Cytoplasmic side</orientation>
    </subcellularLocation>
</comment>
<evidence type="ECO:0000256" key="4">
    <source>
        <dbReference type="ARBA" id="ARBA00022741"/>
    </source>
</evidence>
<dbReference type="Gene3D" id="3.40.50.300">
    <property type="entry name" value="P-loop containing nucleotide triphosphate hydrolases"/>
    <property type="match status" value="1"/>
</dbReference>
<dbReference type="NCBIfam" id="TIGR01188">
    <property type="entry name" value="drrA"/>
    <property type="match status" value="1"/>
</dbReference>
<dbReference type="PANTHER" id="PTHR42711">
    <property type="entry name" value="ABC TRANSPORTER ATP-BINDING PROTEIN"/>
    <property type="match status" value="1"/>
</dbReference>
<evidence type="ECO:0000256" key="9">
    <source>
        <dbReference type="ARBA" id="ARBA00049985"/>
    </source>
</evidence>
<dbReference type="PROSITE" id="PS00211">
    <property type="entry name" value="ABC_TRANSPORTER_1"/>
    <property type="match status" value="1"/>
</dbReference>
<evidence type="ECO:0000256" key="1">
    <source>
        <dbReference type="ARBA" id="ARBA00004413"/>
    </source>
</evidence>
<dbReference type="GO" id="GO:0005524">
    <property type="term" value="F:ATP binding"/>
    <property type="evidence" value="ECO:0007669"/>
    <property type="project" value="UniProtKB-KW"/>
</dbReference>
<keyword evidence="3" id="KW-1003">Cell membrane</keyword>
<keyword evidence="5 12" id="KW-0067">ATP-binding</keyword>
<dbReference type="Pfam" id="PF00005">
    <property type="entry name" value="ABC_tran"/>
    <property type="match status" value="1"/>
</dbReference>
<dbReference type="InterPro" id="IPR027417">
    <property type="entry name" value="P-loop_NTPase"/>
</dbReference>
<evidence type="ECO:0000256" key="5">
    <source>
        <dbReference type="ARBA" id="ARBA00022840"/>
    </source>
</evidence>
<evidence type="ECO:0000313" key="13">
    <source>
        <dbReference type="Proteomes" id="UP000664617"/>
    </source>
</evidence>
<dbReference type="SMART" id="SM00382">
    <property type="entry name" value="AAA"/>
    <property type="match status" value="1"/>
</dbReference>
<organism evidence="12 13">
    <name type="scientific">Myceligenerans salitolerans</name>
    <dbReference type="NCBI Taxonomy" id="1230528"/>
    <lineage>
        <taxon>Bacteria</taxon>
        <taxon>Bacillati</taxon>
        <taxon>Actinomycetota</taxon>
        <taxon>Actinomycetes</taxon>
        <taxon>Micrococcales</taxon>
        <taxon>Promicromonosporaceae</taxon>
        <taxon>Myceligenerans</taxon>
    </lineage>
</organism>
<evidence type="ECO:0000256" key="8">
    <source>
        <dbReference type="ARBA" id="ARBA00023251"/>
    </source>
</evidence>
<feature type="compositionally biased region" description="Basic and acidic residues" evidence="10">
    <location>
        <begin position="334"/>
        <end position="343"/>
    </location>
</feature>
<keyword evidence="7" id="KW-0472">Membrane</keyword>